<dbReference type="Proteomes" id="UP000663832">
    <property type="component" value="Unassembled WGS sequence"/>
</dbReference>
<dbReference type="GO" id="GO:0046921">
    <property type="term" value="F:alpha-(1-&gt;6)-fucosyltransferase activity"/>
    <property type="evidence" value="ECO:0007669"/>
    <property type="project" value="TreeGrafter"/>
</dbReference>
<dbReference type="PANTHER" id="PTHR13132">
    <property type="entry name" value="ALPHA- 1,6 -FUCOSYLTRANSFERASE"/>
    <property type="match status" value="1"/>
</dbReference>
<dbReference type="Gene3D" id="3.40.50.11350">
    <property type="match status" value="1"/>
</dbReference>
<proteinExistence type="predicted"/>
<feature type="domain" description="Alpha-(1,6)-fucosyltransferase N- and catalytic" evidence="1">
    <location>
        <begin position="235"/>
        <end position="401"/>
    </location>
</feature>
<evidence type="ECO:0000313" key="4">
    <source>
        <dbReference type="Proteomes" id="UP000663832"/>
    </source>
</evidence>
<sequence>MAPKFIRLPLLLGAFFLVFLLGVHVGSRRDILNKKSDVINLFSNVKLNKELQSMKEESLKSFSFAYNKTHLWSMRLANEDYYRIARALPCRTVTYVGGLKNESMDSCSQTTINEFSIESTLQAQKWIYDHQNPANCENKKFAIIQKYAWSGFGSTIHQILWAFGTAIGEGRIALYQVPGNWHYGSCPLSNPDCIFLPISNCSVPADLDFKKVTLINANIDHWFKPVYPPIFANRSFNWYRSQLLFYLMRYNSQSLNHVQRRITESFDPHSIDLHHPFISVYVRRSDKVLNREMSQAYHLQRYFSLFDEHARRAKISNVYINSEDTNVFKEFEEVNRNKKKYYKLLSINTTRNIVFSTLLGMSLEHRGEIVLEFLTDLFIEANADLHAGTLTSNWCRLVDEIRLVLGKRIPYYTPEHRFLVDV</sequence>
<name>A0A813Q598_9BILA</name>
<dbReference type="InterPro" id="IPR045573">
    <property type="entry name" value="Fut8_N_cat"/>
</dbReference>
<dbReference type="Pfam" id="PF19745">
    <property type="entry name" value="FUT8_N_cat"/>
    <property type="match status" value="1"/>
</dbReference>
<dbReference type="EMBL" id="CAJNOI010000007">
    <property type="protein sequence ID" value="CAF0762169.1"/>
    <property type="molecule type" value="Genomic_DNA"/>
</dbReference>
<keyword evidence="4" id="KW-1185">Reference proteome</keyword>
<evidence type="ECO:0000313" key="5">
    <source>
        <dbReference type="Proteomes" id="UP000663877"/>
    </source>
</evidence>
<evidence type="ECO:0000313" key="2">
    <source>
        <dbReference type="EMBL" id="CAF0762169.1"/>
    </source>
</evidence>
<gene>
    <name evidence="2" type="ORF">BJG266_LOCUS3069</name>
    <name evidence="3" type="ORF">QVE165_LOCUS2599</name>
</gene>
<dbReference type="GO" id="GO:0006487">
    <property type="term" value="P:protein N-linked glycosylation"/>
    <property type="evidence" value="ECO:0007669"/>
    <property type="project" value="TreeGrafter"/>
</dbReference>
<dbReference type="PANTHER" id="PTHR13132:SF29">
    <property type="entry name" value="ALPHA-(1,6)-FUCOSYLTRANSFERASE"/>
    <property type="match status" value="1"/>
</dbReference>
<comment type="caution">
    <text evidence="2">The sequence shown here is derived from an EMBL/GenBank/DDBJ whole genome shotgun (WGS) entry which is preliminary data.</text>
</comment>
<dbReference type="Proteomes" id="UP000663877">
    <property type="component" value="Unassembled WGS sequence"/>
</dbReference>
<evidence type="ECO:0000259" key="1">
    <source>
        <dbReference type="Pfam" id="PF19745"/>
    </source>
</evidence>
<dbReference type="EMBL" id="CAJNOM010000008">
    <property type="protein sequence ID" value="CAF0770888.1"/>
    <property type="molecule type" value="Genomic_DNA"/>
</dbReference>
<accession>A0A813Q598</accession>
<dbReference type="AlphaFoldDB" id="A0A813Q598"/>
<organism evidence="2 5">
    <name type="scientific">Adineta steineri</name>
    <dbReference type="NCBI Taxonomy" id="433720"/>
    <lineage>
        <taxon>Eukaryota</taxon>
        <taxon>Metazoa</taxon>
        <taxon>Spiralia</taxon>
        <taxon>Gnathifera</taxon>
        <taxon>Rotifera</taxon>
        <taxon>Eurotatoria</taxon>
        <taxon>Bdelloidea</taxon>
        <taxon>Adinetida</taxon>
        <taxon>Adinetidae</taxon>
        <taxon>Adineta</taxon>
    </lineage>
</organism>
<reference evidence="2" key="1">
    <citation type="submission" date="2021-02" db="EMBL/GenBank/DDBJ databases">
        <authorList>
            <person name="Nowell W R."/>
        </authorList>
    </citation>
    <scope>NUCLEOTIDE SEQUENCE</scope>
</reference>
<dbReference type="OrthoDB" id="2014825at2759"/>
<evidence type="ECO:0000313" key="3">
    <source>
        <dbReference type="EMBL" id="CAF0770888.1"/>
    </source>
</evidence>
<protein>
    <recommendedName>
        <fullName evidence="1">Alpha-(1,6)-fucosyltransferase N- and catalytic domain-containing protein</fullName>
    </recommendedName>
</protein>